<organism evidence="1 2">
    <name type="scientific">Orchesella dallaii</name>
    <dbReference type="NCBI Taxonomy" id="48710"/>
    <lineage>
        <taxon>Eukaryota</taxon>
        <taxon>Metazoa</taxon>
        <taxon>Ecdysozoa</taxon>
        <taxon>Arthropoda</taxon>
        <taxon>Hexapoda</taxon>
        <taxon>Collembola</taxon>
        <taxon>Entomobryomorpha</taxon>
        <taxon>Entomobryoidea</taxon>
        <taxon>Orchesellidae</taxon>
        <taxon>Orchesellinae</taxon>
        <taxon>Orchesella</taxon>
    </lineage>
</organism>
<gene>
    <name evidence="1" type="ORF">ODALV1_LOCUS31634</name>
</gene>
<reference evidence="1 2" key="1">
    <citation type="submission" date="2024-08" db="EMBL/GenBank/DDBJ databases">
        <authorList>
            <person name="Cucini C."/>
            <person name="Frati F."/>
        </authorList>
    </citation>
    <scope>NUCLEOTIDE SEQUENCE [LARGE SCALE GENOMIC DNA]</scope>
</reference>
<proteinExistence type="predicted"/>
<evidence type="ECO:0000313" key="2">
    <source>
        <dbReference type="Proteomes" id="UP001642540"/>
    </source>
</evidence>
<dbReference type="Proteomes" id="UP001642540">
    <property type="component" value="Unassembled WGS sequence"/>
</dbReference>
<protein>
    <submittedName>
        <fullName evidence="1">Uncharacterized protein</fullName>
    </submittedName>
</protein>
<sequence length="66" mass="7066">MSLESLEHVIAMFESGAGIEVIENMSHMSARAYLPMTYLQNSKAKTLKTSAGTPGPGHANTIMLSL</sequence>
<keyword evidence="2" id="KW-1185">Reference proteome</keyword>
<dbReference type="EMBL" id="CAXLJM020000188">
    <property type="protein sequence ID" value="CAL8149105.1"/>
    <property type="molecule type" value="Genomic_DNA"/>
</dbReference>
<accession>A0ABP1SB98</accession>
<comment type="caution">
    <text evidence="1">The sequence shown here is derived from an EMBL/GenBank/DDBJ whole genome shotgun (WGS) entry which is preliminary data.</text>
</comment>
<evidence type="ECO:0000313" key="1">
    <source>
        <dbReference type="EMBL" id="CAL8149105.1"/>
    </source>
</evidence>
<name>A0ABP1SB98_9HEXA</name>